<dbReference type="Proteomes" id="UP000198868">
    <property type="component" value="Unassembled WGS sequence"/>
</dbReference>
<dbReference type="EMBL" id="FBTB01000016">
    <property type="protein sequence ID" value="CUW12957.1"/>
    <property type="molecule type" value="Genomic_DNA"/>
</dbReference>
<accession>A0AAN2QX40</accession>
<proteinExistence type="predicted"/>
<evidence type="ECO:0000256" key="1">
    <source>
        <dbReference type="SAM" id="MobiDB-lite"/>
    </source>
</evidence>
<evidence type="ECO:0000313" key="3">
    <source>
        <dbReference type="EMBL" id="CUW19067.1"/>
    </source>
</evidence>
<dbReference type="Proteomes" id="UP000199047">
    <property type="component" value="Unassembled WGS sequence"/>
</dbReference>
<dbReference type="AlphaFoldDB" id="A0AAN2QX40"/>
<evidence type="ECO:0000313" key="5">
    <source>
        <dbReference type="Proteomes" id="UP000199047"/>
    </source>
</evidence>
<feature type="region of interest" description="Disordered" evidence="1">
    <location>
        <begin position="131"/>
        <end position="159"/>
    </location>
</feature>
<keyword evidence="5" id="KW-1185">Reference proteome</keyword>
<organism evidence="3 4">
    <name type="scientific">Leuconostoc inhae</name>
    <dbReference type="NCBI Taxonomy" id="178001"/>
    <lineage>
        <taxon>Bacteria</taxon>
        <taxon>Bacillati</taxon>
        <taxon>Bacillota</taxon>
        <taxon>Bacilli</taxon>
        <taxon>Lactobacillales</taxon>
        <taxon>Lactobacillaceae</taxon>
        <taxon>Leuconostoc</taxon>
    </lineage>
</organism>
<evidence type="ECO:0000313" key="4">
    <source>
        <dbReference type="Proteomes" id="UP000198868"/>
    </source>
</evidence>
<name>A0AAN2QX40_9LACO</name>
<feature type="region of interest" description="Disordered" evidence="1">
    <location>
        <begin position="186"/>
        <end position="207"/>
    </location>
</feature>
<gene>
    <name evidence="2" type="ORF">KSL4_1795</name>
    <name evidence="3" type="ORF">PL111_1009</name>
</gene>
<feature type="compositionally biased region" description="Polar residues" evidence="1">
    <location>
        <begin position="140"/>
        <end position="149"/>
    </location>
</feature>
<reference evidence="4 5" key="1">
    <citation type="submission" date="2015-12" db="EMBL/GenBank/DDBJ databases">
        <authorList>
            <person name="Andreevskaya M."/>
        </authorList>
    </citation>
    <scope>NUCLEOTIDE SEQUENCE [LARGE SCALE GENOMIC DNA]</scope>
    <source>
        <strain evidence="2 5">KSL4-2</strain>
        <strain evidence="3 4">PL111</strain>
    </source>
</reference>
<comment type="caution">
    <text evidence="3">The sequence shown here is derived from an EMBL/GenBank/DDBJ whole genome shotgun (WGS) entry which is preliminary data.</text>
</comment>
<dbReference type="EMBL" id="FBTU01000026">
    <property type="protein sequence ID" value="CUW19067.1"/>
    <property type="molecule type" value="Genomic_DNA"/>
</dbReference>
<sequence length="207" mass="23953">MKGRWQVGNAHLTAGKGKMAKANQLTNQLLDDLFDKELKPEYEGFKSLAQEYDAINIEDQGLMHKGQRKWSENKEDELRKRLANQLYKHLAQIEDTSLNDIDQQMSELLSHVKQKNKGNNVDKTKLIASPQEKNLAPKSPANNVNQNSKHIGDQMPVRGGSFNKISRLWRQDIRAETNAERQFLRNQKKVEQENAQEEYESQISRRL</sequence>
<evidence type="ECO:0000313" key="2">
    <source>
        <dbReference type="EMBL" id="CUW12957.1"/>
    </source>
</evidence>
<protein>
    <submittedName>
        <fullName evidence="3">Uncharacterized protein</fullName>
    </submittedName>
</protein>